<protein>
    <recommendedName>
        <fullName evidence="3">histidine--tRNA ligase</fullName>
        <ecNumber evidence="3">6.1.1.21</ecNumber>
    </recommendedName>
    <alternativeName>
        <fullName evidence="10">Histidyl-tRNA synthetase</fullName>
    </alternativeName>
</protein>
<dbReference type="CDD" id="cd00859">
    <property type="entry name" value="HisRS_anticodon"/>
    <property type="match status" value="1"/>
</dbReference>
<evidence type="ECO:0000256" key="9">
    <source>
        <dbReference type="ARBA" id="ARBA00023146"/>
    </source>
</evidence>
<dbReference type="InterPro" id="IPR033656">
    <property type="entry name" value="HisRS_anticodon"/>
</dbReference>
<organism evidence="14 15">
    <name type="scientific">Sporidiobolus salmonicolor</name>
    <name type="common">Yeast-like fungus</name>
    <name type="synonym">Sporobolomyces salmonicolor</name>
    <dbReference type="NCBI Taxonomy" id="5005"/>
    <lineage>
        <taxon>Eukaryota</taxon>
        <taxon>Fungi</taxon>
        <taxon>Dikarya</taxon>
        <taxon>Basidiomycota</taxon>
        <taxon>Pucciniomycotina</taxon>
        <taxon>Microbotryomycetes</taxon>
        <taxon>Sporidiobolales</taxon>
        <taxon>Sporidiobolaceae</taxon>
        <taxon>Sporobolomyces</taxon>
    </lineage>
</organism>
<dbReference type="InterPro" id="IPR009068">
    <property type="entry name" value="uS15_NS1_RNA-bd_sf"/>
</dbReference>
<evidence type="ECO:0000256" key="4">
    <source>
        <dbReference type="ARBA" id="ARBA00022490"/>
    </source>
</evidence>
<dbReference type="SMART" id="SM00991">
    <property type="entry name" value="WHEP-TRS"/>
    <property type="match status" value="1"/>
</dbReference>
<dbReference type="PANTHER" id="PTHR11476:SF7">
    <property type="entry name" value="HISTIDINE--TRNA LIGASE"/>
    <property type="match status" value="1"/>
</dbReference>
<comment type="subcellular location">
    <subcellularLocation>
        <location evidence="1">Cytoplasm</location>
    </subcellularLocation>
</comment>
<dbReference type="GO" id="GO:0005829">
    <property type="term" value="C:cytosol"/>
    <property type="evidence" value="ECO:0007669"/>
    <property type="project" value="TreeGrafter"/>
</dbReference>
<name>A0A0D6ERM7_SPOSA</name>
<dbReference type="FunFam" id="3.40.50.800:FF:000015">
    <property type="entry name" value="Histidyl-tRNA synthetase, mitochondrial"/>
    <property type="match status" value="1"/>
</dbReference>
<dbReference type="SUPFAM" id="SSF55681">
    <property type="entry name" value="Class II aaRS and biotin synthetases"/>
    <property type="match status" value="1"/>
</dbReference>
<dbReference type="Proteomes" id="UP000243876">
    <property type="component" value="Unassembled WGS sequence"/>
</dbReference>
<gene>
    <name evidence="14" type="primary">SPOSA6832_03987</name>
</gene>
<evidence type="ECO:0000256" key="7">
    <source>
        <dbReference type="ARBA" id="ARBA00022840"/>
    </source>
</evidence>
<feature type="domain" description="WHEP-TRS" evidence="13">
    <location>
        <begin position="3"/>
        <end position="59"/>
    </location>
</feature>
<dbReference type="Pfam" id="PF03129">
    <property type="entry name" value="HGTP_anticodon"/>
    <property type="match status" value="1"/>
</dbReference>
<evidence type="ECO:0000256" key="6">
    <source>
        <dbReference type="ARBA" id="ARBA00022741"/>
    </source>
</evidence>
<dbReference type="AlphaFoldDB" id="A0A0D6ERM7"/>
<dbReference type="Gene3D" id="1.10.287.10">
    <property type="entry name" value="S15/NS1, RNA-binding"/>
    <property type="match status" value="1"/>
</dbReference>
<sequence length="603" mass="66215">MSSAADLNAAILTQGNLVRKLKEDKAAPEEVTKQVEELKKLKAELAKLTGEGDGKKGGSKKTVKFTLKTPKGTKDWHPSDMYLRQSIFRKITDVFELHGGVTIDTPVFELKEILSGKYGEDSKLIYDLQDQGGELCSLRYDLTVPFARFLAMNGSQYPNIKRFHIAKVYRRDQPAMSKGRMREFYQCLLEKEADAAVAKDFDIAGVYDPMLPDAECLTIACEVLEALEIGEFTIKVIFNSKFSLQLNHRKLLDGIFAICGVPADKIRTISSAVDKLDKMPWEDVKKEMTEDKGLDGAVADRIGEYVKLKGACLPLEFARATSTHLIVIAGGPELVDRLRQDEKLMGHKAAKEGLEDMALLFKYLDIYGVTGRMSFDLSLARGLDYYTGIIYEAVTEGSAPPVPVAPSPAAVPTPAQQKADLKGKKPALNVDEEADIDESTVGVGSIAAGGRYDELVGMFSGSGGAAGKIPCVGISFGVERLFSLLLKKAQEKGSEAGRAKATEVFVMSLGDGLLEERMKVCKELWAAGIKAEFMYKAKPKLPKQFEVIDKERIPYAVQVSPGELAKGTIRVKPQVGKEQGSGNDIEMKREELIPWLKEKLGKK</sequence>
<keyword evidence="5" id="KW-0436">Ligase</keyword>
<dbReference type="Pfam" id="PF13393">
    <property type="entry name" value="tRNA-synt_His"/>
    <property type="match status" value="1"/>
</dbReference>
<dbReference type="Gene3D" id="3.40.50.800">
    <property type="entry name" value="Anticodon-binding domain"/>
    <property type="match status" value="1"/>
</dbReference>
<dbReference type="GO" id="GO:0005524">
    <property type="term" value="F:ATP binding"/>
    <property type="evidence" value="ECO:0007669"/>
    <property type="project" value="UniProtKB-KW"/>
</dbReference>
<evidence type="ECO:0000259" key="13">
    <source>
        <dbReference type="PROSITE" id="PS51185"/>
    </source>
</evidence>
<keyword evidence="4" id="KW-0963">Cytoplasm</keyword>
<dbReference type="CDD" id="cd01200">
    <property type="entry name" value="WHEPGMRS_RNA"/>
    <property type="match status" value="1"/>
</dbReference>
<dbReference type="OrthoDB" id="1906957at2759"/>
<evidence type="ECO:0000256" key="11">
    <source>
        <dbReference type="ARBA" id="ARBA00047639"/>
    </source>
</evidence>
<feature type="region of interest" description="Disordered" evidence="12">
    <location>
        <begin position="404"/>
        <end position="424"/>
    </location>
</feature>
<dbReference type="SUPFAM" id="SSF47060">
    <property type="entry name" value="S15/NS1 RNA-binding domain"/>
    <property type="match status" value="1"/>
</dbReference>
<dbReference type="CDD" id="cd00773">
    <property type="entry name" value="HisRS-like_core"/>
    <property type="match status" value="1"/>
</dbReference>
<comment type="catalytic activity">
    <reaction evidence="11">
        <text>tRNA(His) + L-histidine + ATP = L-histidyl-tRNA(His) + AMP + diphosphate + H(+)</text>
        <dbReference type="Rhea" id="RHEA:17313"/>
        <dbReference type="Rhea" id="RHEA-COMP:9665"/>
        <dbReference type="Rhea" id="RHEA-COMP:9689"/>
        <dbReference type="ChEBI" id="CHEBI:15378"/>
        <dbReference type="ChEBI" id="CHEBI:30616"/>
        <dbReference type="ChEBI" id="CHEBI:33019"/>
        <dbReference type="ChEBI" id="CHEBI:57595"/>
        <dbReference type="ChEBI" id="CHEBI:78442"/>
        <dbReference type="ChEBI" id="CHEBI:78527"/>
        <dbReference type="ChEBI" id="CHEBI:456215"/>
        <dbReference type="EC" id="6.1.1.21"/>
    </reaction>
</comment>
<proteinExistence type="inferred from homology"/>
<dbReference type="InterPro" id="IPR000738">
    <property type="entry name" value="WHEP-TRS_dom"/>
</dbReference>
<evidence type="ECO:0000256" key="1">
    <source>
        <dbReference type="ARBA" id="ARBA00004496"/>
    </source>
</evidence>
<keyword evidence="9" id="KW-0030">Aminoacyl-tRNA synthetase</keyword>
<evidence type="ECO:0000313" key="14">
    <source>
        <dbReference type="EMBL" id="CEQ42200.1"/>
    </source>
</evidence>
<dbReference type="Pfam" id="PF00458">
    <property type="entry name" value="WHEP-TRS"/>
    <property type="match status" value="1"/>
</dbReference>
<evidence type="ECO:0000256" key="2">
    <source>
        <dbReference type="ARBA" id="ARBA00008226"/>
    </source>
</evidence>
<dbReference type="InterPro" id="IPR004154">
    <property type="entry name" value="Anticodon-bd"/>
</dbReference>
<evidence type="ECO:0000256" key="5">
    <source>
        <dbReference type="ARBA" id="ARBA00022598"/>
    </source>
</evidence>
<dbReference type="GO" id="GO:0004821">
    <property type="term" value="F:histidine-tRNA ligase activity"/>
    <property type="evidence" value="ECO:0007669"/>
    <property type="project" value="UniProtKB-EC"/>
</dbReference>
<evidence type="ECO:0000256" key="12">
    <source>
        <dbReference type="SAM" id="MobiDB-lite"/>
    </source>
</evidence>
<evidence type="ECO:0000256" key="8">
    <source>
        <dbReference type="ARBA" id="ARBA00022917"/>
    </source>
</evidence>
<accession>A0A0D6ERM7</accession>
<comment type="similarity">
    <text evidence="2">Belongs to the class-II aminoacyl-tRNA synthetase family.</text>
</comment>
<keyword evidence="8" id="KW-0648">Protein biosynthesis</keyword>
<dbReference type="GO" id="GO:0032543">
    <property type="term" value="P:mitochondrial translation"/>
    <property type="evidence" value="ECO:0007669"/>
    <property type="project" value="TreeGrafter"/>
</dbReference>
<keyword evidence="6" id="KW-0547">Nucleotide-binding</keyword>
<evidence type="ECO:0000313" key="15">
    <source>
        <dbReference type="Proteomes" id="UP000243876"/>
    </source>
</evidence>
<dbReference type="InterPro" id="IPR045864">
    <property type="entry name" value="aa-tRNA-synth_II/BPL/LPL"/>
</dbReference>
<evidence type="ECO:0000256" key="3">
    <source>
        <dbReference type="ARBA" id="ARBA00012815"/>
    </source>
</evidence>
<evidence type="ECO:0000256" key="10">
    <source>
        <dbReference type="ARBA" id="ARBA00030619"/>
    </source>
</evidence>
<dbReference type="InterPro" id="IPR041715">
    <property type="entry name" value="HisRS-like_core"/>
</dbReference>
<keyword evidence="7" id="KW-0067">ATP-binding</keyword>
<dbReference type="Gene3D" id="3.30.930.10">
    <property type="entry name" value="Bira Bifunctional Protein, Domain 2"/>
    <property type="match status" value="1"/>
</dbReference>
<dbReference type="SUPFAM" id="SSF52954">
    <property type="entry name" value="Class II aaRS ABD-related"/>
    <property type="match status" value="1"/>
</dbReference>
<dbReference type="GO" id="GO:0005739">
    <property type="term" value="C:mitochondrion"/>
    <property type="evidence" value="ECO:0007669"/>
    <property type="project" value="TreeGrafter"/>
</dbReference>
<dbReference type="GO" id="GO:0006427">
    <property type="term" value="P:histidyl-tRNA aminoacylation"/>
    <property type="evidence" value="ECO:0007669"/>
    <property type="project" value="TreeGrafter"/>
</dbReference>
<dbReference type="PROSITE" id="PS51185">
    <property type="entry name" value="WHEP_TRS_2"/>
    <property type="match status" value="1"/>
</dbReference>
<dbReference type="EMBL" id="CENE01000022">
    <property type="protein sequence ID" value="CEQ42200.1"/>
    <property type="molecule type" value="Genomic_DNA"/>
</dbReference>
<reference evidence="15" key="1">
    <citation type="submission" date="2015-02" db="EMBL/GenBank/DDBJ databases">
        <authorList>
            <person name="Gon?alves P."/>
        </authorList>
    </citation>
    <scope>NUCLEOTIDE SEQUENCE [LARGE SCALE GENOMIC DNA]</scope>
</reference>
<keyword evidence="15" id="KW-1185">Reference proteome</keyword>
<dbReference type="GO" id="GO:0003723">
    <property type="term" value="F:RNA binding"/>
    <property type="evidence" value="ECO:0007669"/>
    <property type="project" value="TreeGrafter"/>
</dbReference>
<dbReference type="EC" id="6.1.1.21" evidence="3"/>
<dbReference type="InterPro" id="IPR036621">
    <property type="entry name" value="Anticodon-bd_dom_sf"/>
</dbReference>
<dbReference type="PANTHER" id="PTHR11476">
    <property type="entry name" value="HISTIDYL-TRNA SYNTHETASE"/>
    <property type="match status" value="1"/>
</dbReference>